<dbReference type="AlphaFoldDB" id="A0A0X3PXB7"/>
<protein>
    <submittedName>
        <fullName evidence="2">Uncharacterized protein</fullName>
    </submittedName>
</protein>
<organism evidence="2">
    <name type="scientific">Schistocephalus solidus</name>
    <name type="common">Tapeworm</name>
    <dbReference type="NCBI Taxonomy" id="70667"/>
    <lineage>
        <taxon>Eukaryota</taxon>
        <taxon>Metazoa</taxon>
        <taxon>Spiralia</taxon>
        <taxon>Lophotrochozoa</taxon>
        <taxon>Platyhelminthes</taxon>
        <taxon>Cestoda</taxon>
        <taxon>Eucestoda</taxon>
        <taxon>Diphyllobothriidea</taxon>
        <taxon>Diphyllobothriidae</taxon>
        <taxon>Schistocephalus</taxon>
    </lineage>
</organism>
<gene>
    <name evidence="2" type="ORF">TR119929</name>
</gene>
<reference evidence="2" key="1">
    <citation type="submission" date="2016-01" db="EMBL/GenBank/DDBJ databases">
        <title>Reference transcriptome for the parasite Schistocephalus solidus: insights into the molecular evolution of parasitism.</title>
        <authorList>
            <person name="Hebert F.O."/>
            <person name="Grambauer S."/>
            <person name="Barber I."/>
            <person name="Landry C.R."/>
            <person name="Aubin-Horth N."/>
        </authorList>
    </citation>
    <scope>NUCLEOTIDE SEQUENCE</scope>
</reference>
<dbReference type="EMBL" id="GEEE01006926">
    <property type="protein sequence ID" value="JAP56299.1"/>
    <property type="molecule type" value="Transcribed_RNA"/>
</dbReference>
<evidence type="ECO:0000313" key="2">
    <source>
        <dbReference type="EMBL" id="JAP56299.1"/>
    </source>
</evidence>
<accession>A0A0X3PXB7</accession>
<sequence length="204" mass="22168">MRTNFSSNFLFLSSQPCVHACLFTFFSFPSLGFTSFPHYPFPSRSPVSTTTGRSIEVLCSSKVPALPLRSCHPYVDADFIHSYEPPLIAGPLQPIPVVASPPTRLRMPPPPPLKFGNSIPVITSRVRPGITVMPELPLEPPQPPRPSRPVVLVAKRQQSVLGDPPLRKPQEVPPTRPSRTPDLLLLCRHSTAAVIPVGSAAATS</sequence>
<name>A0A0X3PXB7_SCHSO</name>
<evidence type="ECO:0000256" key="1">
    <source>
        <dbReference type="SAM" id="MobiDB-lite"/>
    </source>
</evidence>
<proteinExistence type="predicted"/>
<feature type="region of interest" description="Disordered" evidence="1">
    <location>
        <begin position="157"/>
        <end position="179"/>
    </location>
</feature>